<comment type="caution">
    <text evidence="1">The sequence shown here is derived from an EMBL/GenBank/DDBJ whole genome shotgun (WGS) entry which is preliminary data.</text>
</comment>
<reference evidence="1 2" key="1">
    <citation type="submission" date="2019-05" db="EMBL/GenBank/DDBJ databases">
        <title>Another draft genome of Portunus trituberculatus and its Hox gene families provides insights of decapod evolution.</title>
        <authorList>
            <person name="Jeong J.-H."/>
            <person name="Song I."/>
            <person name="Kim S."/>
            <person name="Choi T."/>
            <person name="Kim D."/>
            <person name="Ryu S."/>
            <person name="Kim W."/>
        </authorList>
    </citation>
    <scope>NUCLEOTIDE SEQUENCE [LARGE SCALE GENOMIC DNA]</scope>
    <source>
        <tissue evidence="1">Muscle</tissue>
    </source>
</reference>
<keyword evidence="2" id="KW-1185">Reference proteome</keyword>
<dbReference type="EMBL" id="VSRR010013847">
    <property type="protein sequence ID" value="MPC56319.1"/>
    <property type="molecule type" value="Genomic_DNA"/>
</dbReference>
<dbReference type="Proteomes" id="UP000324222">
    <property type="component" value="Unassembled WGS sequence"/>
</dbReference>
<accession>A0A5B7GFN7</accession>
<gene>
    <name evidence="1" type="ORF">E2C01_050272</name>
</gene>
<evidence type="ECO:0000313" key="2">
    <source>
        <dbReference type="Proteomes" id="UP000324222"/>
    </source>
</evidence>
<evidence type="ECO:0000313" key="1">
    <source>
        <dbReference type="EMBL" id="MPC56319.1"/>
    </source>
</evidence>
<sequence>MRWGRGVLPRPRGRAEGRSWPVAATHSLRQRTCSSSHHSSATNDLRMMMVSLEFKIFEWFHLICMARATTRGLGTREGEASQDKVVAAAAHRCPTGSIVIGRGGQHRLPYSSSASQTQGCDVMGVPTLSPGQRTVNTVACDTVYDRSTDT</sequence>
<protein>
    <submittedName>
        <fullName evidence="1">Uncharacterized protein</fullName>
    </submittedName>
</protein>
<name>A0A5B7GFN7_PORTR</name>
<organism evidence="1 2">
    <name type="scientific">Portunus trituberculatus</name>
    <name type="common">Swimming crab</name>
    <name type="synonym">Neptunus trituberculatus</name>
    <dbReference type="NCBI Taxonomy" id="210409"/>
    <lineage>
        <taxon>Eukaryota</taxon>
        <taxon>Metazoa</taxon>
        <taxon>Ecdysozoa</taxon>
        <taxon>Arthropoda</taxon>
        <taxon>Crustacea</taxon>
        <taxon>Multicrustacea</taxon>
        <taxon>Malacostraca</taxon>
        <taxon>Eumalacostraca</taxon>
        <taxon>Eucarida</taxon>
        <taxon>Decapoda</taxon>
        <taxon>Pleocyemata</taxon>
        <taxon>Brachyura</taxon>
        <taxon>Eubrachyura</taxon>
        <taxon>Portunoidea</taxon>
        <taxon>Portunidae</taxon>
        <taxon>Portuninae</taxon>
        <taxon>Portunus</taxon>
    </lineage>
</organism>
<proteinExistence type="predicted"/>
<dbReference type="AlphaFoldDB" id="A0A5B7GFN7"/>